<dbReference type="GO" id="GO:0006307">
    <property type="term" value="P:DNA alkylation repair"/>
    <property type="evidence" value="ECO:0007669"/>
    <property type="project" value="TreeGrafter"/>
</dbReference>
<dbReference type="PANTHER" id="PTHR43003">
    <property type="entry name" value="DNA-3-METHYLADENINE GLYCOSYLASE"/>
    <property type="match status" value="1"/>
</dbReference>
<dbReference type="AlphaFoldDB" id="A0A127K4I4"/>
<dbReference type="GO" id="GO:0043916">
    <property type="term" value="F:DNA-7-methylguanine glycosylase activity"/>
    <property type="evidence" value="ECO:0007669"/>
    <property type="project" value="TreeGrafter"/>
</dbReference>
<keyword evidence="4" id="KW-0234">DNA repair</keyword>
<evidence type="ECO:0000259" key="5">
    <source>
        <dbReference type="SMART" id="SM00478"/>
    </source>
</evidence>
<protein>
    <recommendedName>
        <fullName evidence="2">DNA-3-methyladenine glycosylase II</fullName>
        <ecNumber evidence="2">3.2.2.21</ecNumber>
    </recommendedName>
</protein>
<comment type="catalytic activity">
    <reaction evidence="1">
        <text>Hydrolysis of alkylated DNA, releasing 3-methyladenine, 3-methylguanine, 7-methylguanine and 7-methyladenine.</text>
        <dbReference type="EC" id="3.2.2.21"/>
    </reaction>
</comment>
<dbReference type="GO" id="GO:0032993">
    <property type="term" value="C:protein-DNA complex"/>
    <property type="evidence" value="ECO:0007669"/>
    <property type="project" value="TreeGrafter"/>
</dbReference>
<keyword evidence="8" id="KW-1185">Reference proteome</keyword>
<dbReference type="Gene3D" id="1.10.340.30">
    <property type="entry name" value="Hypothetical protein, domain 2"/>
    <property type="match status" value="1"/>
</dbReference>
<evidence type="ECO:0000256" key="2">
    <source>
        <dbReference type="ARBA" id="ARBA00012000"/>
    </source>
</evidence>
<dbReference type="InterPro" id="IPR011257">
    <property type="entry name" value="DNA_glycosylase"/>
</dbReference>
<reference evidence="8" key="1">
    <citation type="submission" date="2016-03" db="EMBL/GenBank/DDBJ databases">
        <authorList>
            <person name="Ma C."/>
            <person name="Zhou S."/>
            <person name="Yang G."/>
        </authorList>
    </citation>
    <scope>NUCLEOTIDE SEQUENCE [LARGE SCALE GENOMIC DNA]</scope>
    <source>
        <strain evidence="8">SgZ-1</strain>
    </source>
</reference>
<dbReference type="SMART" id="SM01009">
    <property type="entry name" value="AlkA_N"/>
    <property type="match status" value="1"/>
</dbReference>
<dbReference type="GO" id="GO:0008725">
    <property type="term" value="F:DNA-3-methyladenine glycosylase activity"/>
    <property type="evidence" value="ECO:0007669"/>
    <property type="project" value="TreeGrafter"/>
</dbReference>
<evidence type="ECO:0000313" key="7">
    <source>
        <dbReference type="EMBL" id="AMO36867.1"/>
    </source>
</evidence>
<dbReference type="Gene3D" id="1.10.1670.40">
    <property type="match status" value="1"/>
</dbReference>
<dbReference type="Proteomes" id="UP000036902">
    <property type="component" value="Chromosome"/>
</dbReference>
<dbReference type="PANTHER" id="PTHR43003:SF13">
    <property type="entry name" value="DNA-3-METHYLADENINE GLYCOSYLASE 2"/>
    <property type="match status" value="1"/>
</dbReference>
<proteinExistence type="predicted"/>
<dbReference type="GO" id="GO:0006285">
    <property type="term" value="P:base-excision repair, AP site formation"/>
    <property type="evidence" value="ECO:0007669"/>
    <property type="project" value="TreeGrafter"/>
</dbReference>
<dbReference type="SMART" id="SM00478">
    <property type="entry name" value="ENDO3c"/>
    <property type="match status" value="1"/>
</dbReference>
<feature type="domain" description="HhH-GPD" evidence="5">
    <location>
        <begin position="144"/>
        <end position="315"/>
    </location>
</feature>
<evidence type="ECO:0000256" key="1">
    <source>
        <dbReference type="ARBA" id="ARBA00000086"/>
    </source>
</evidence>
<sequence>MTAHALHCRLPLPEGFRMADVLAFHRRDPQQLAERTFESDVGTGLDKGLVWKGRPACLEIRVNRAELRARCVIDGVDGANAGDADAQDALAGLVRHMLGLDQPVEAFERAHAGHPQLGPLLARNAGLRVPQAATPFEALSWAIVGQQVSLGAAVALRRKLILAVGRQHSSGLMCYPDASSLLQLDAGALRVAGCSQTKAEALLTLARAEVEGELPLDDWMGRGLQGDASSALPVDEIRARLLAIRGIGPWTVNYALLRGFGWLDGSLHGDAAVRRGLQHLIGSSDRIGEREAERWLAPFSPWRALVAAHLWTLKVGD</sequence>
<evidence type="ECO:0000256" key="3">
    <source>
        <dbReference type="ARBA" id="ARBA00022763"/>
    </source>
</evidence>
<dbReference type="CDD" id="cd00056">
    <property type="entry name" value="ENDO3c"/>
    <property type="match status" value="1"/>
</dbReference>
<feature type="domain" description="DNA-3-methyladenine glycosylase AlkA N-terminal" evidence="6">
    <location>
        <begin position="7"/>
        <end position="134"/>
    </location>
</feature>
<evidence type="ECO:0000259" key="6">
    <source>
        <dbReference type="SMART" id="SM01009"/>
    </source>
</evidence>
<keyword evidence="3" id="KW-0227">DNA damage</keyword>
<dbReference type="InterPro" id="IPR003265">
    <property type="entry name" value="HhH-GPD_domain"/>
</dbReference>
<accession>A0A127K4I4</accession>
<dbReference type="RefSeq" id="WP_004262146.1">
    <property type="nucleotide sequence ID" value="NZ_CP014646.1"/>
</dbReference>
<dbReference type="InterPro" id="IPR051912">
    <property type="entry name" value="Alkylbase_DNA_Glycosylase/TA"/>
</dbReference>
<evidence type="ECO:0000313" key="8">
    <source>
        <dbReference type="Proteomes" id="UP000036902"/>
    </source>
</evidence>
<dbReference type="GO" id="GO:0032131">
    <property type="term" value="F:alkylated DNA binding"/>
    <property type="evidence" value="ECO:0007669"/>
    <property type="project" value="TreeGrafter"/>
</dbReference>
<organism evidence="7 8">
    <name type="scientific">Thauera humireducens</name>
    <dbReference type="NCBI Taxonomy" id="1134435"/>
    <lineage>
        <taxon>Bacteria</taxon>
        <taxon>Pseudomonadati</taxon>
        <taxon>Pseudomonadota</taxon>
        <taxon>Betaproteobacteria</taxon>
        <taxon>Rhodocyclales</taxon>
        <taxon>Zoogloeaceae</taxon>
        <taxon>Thauera</taxon>
    </lineage>
</organism>
<dbReference type="KEGG" id="thu:AC731_007870"/>
<dbReference type="GO" id="GO:0005737">
    <property type="term" value="C:cytoplasm"/>
    <property type="evidence" value="ECO:0007669"/>
    <property type="project" value="TreeGrafter"/>
</dbReference>
<dbReference type="SUPFAM" id="SSF48150">
    <property type="entry name" value="DNA-glycosylase"/>
    <property type="match status" value="1"/>
</dbReference>
<gene>
    <name evidence="7" type="ORF">AC731_007870</name>
</gene>
<dbReference type="EC" id="3.2.2.21" evidence="2"/>
<evidence type="ECO:0000256" key="4">
    <source>
        <dbReference type="ARBA" id="ARBA00023204"/>
    </source>
</evidence>
<name>A0A127K4I4_9RHOO</name>
<dbReference type="STRING" id="1134435.AC731_007870"/>
<dbReference type="EMBL" id="CP014646">
    <property type="protein sequence ID" value="AMO36867.1"/>
    <property type="molecule type" value="Genomic_DNA"/>
</dbReference>
<dbReference type="InterPro" id="IPR010316">
    <property type="entry name" value="AlkA_N"/>
</dbReference>